<dbReference type="EMBL" id="CAWYQH010000046">
    <property type="protein sequence ID" value="CAK8678075.1"/>
    <property type="molecule type" value="Genomic_DNA"/>
</dbReference>
<dbReference type="InterPro" id="IPR001025">
    <property type="entry name" value="BAH_dom"/>
</dbReference>
<feature type="region of interest" description="Disordered" evidence="1">
    <location>
        <begin position="425"/>
        <end position="456"/>
    </location>
</feature>
<name>A0ABP0FI33_CLALP</name>
<comment type="caution">
    <text evidence="3">The sequence shown here is derived from an EMBL/GenBank/DDBJ whole genome shotgun (WGS) entry which is preliminary data.</text>
</comment>
<feature type="compositionally biased region" description="Basic and acidic residues" evidence="1">
    <location>
        <begin position="296"/>
        <end position="310"/>
    </location>
</feature>
<feature type="compositionally biased region" description="Polar residues" evidence="1">
    <location>
        <begin position="347"/>
        <end position="358"/>
    </location>
</feature>
<dbReference type="PANTHER" id="PTHR46576:SF1">
    <property type="entry name" value="BROMO ADJACENT HOMOLOGY DOMAIN-CONTAINING 1 PROTEIN"/>
    <property type="match status" value="1"/>
</dbReference>
<organism evidence="3 4">
    <name type="scientific">Clavelina lepadiformis</name>
    <name type="common">Light-bulb sea squirt</name>
    <name type="synonym">Ascidia lepadiformis</name>
    <dbReference type="NCBI Taxonomy" id="159417"/>
    <lineage>
        <taxon>Eukaryota</taxon>
        <taxon>Metazoa</taxon>
        <taxon>Chordata</taxon>
        <taxon>Tunicata</taxon>
        <taxon>Ascidiacea</taxon>
        <taxon>Aplousobranchia</taxon>
        <taxon>Clavelinidae</taxon>
        <taxon>Clavelina</taxon>
    </lineage>
</organism>
<dbReference type="InterPro" id="IPR053032">
    <property type="entry name" value="BAH_domain-containing"/>
</dbReference>
<evidence type="ECO:0000259" key="2">
    <source>
        <dbReference type="PROSITE" id="PS51038"/>
    </source>
</evidence>
<evidence type="ECO:0000313" key="3">
    <source>
        <dbReference type="EMBL" id="CAK8678075.1"/>
    </source>
</evidence>
<keyword evidence="4" id="KW-1185">Reference proteome</keyword>
<feature type="compositionally biased region" description="Basic and acidic residues" evidence="1">
    <location>
        <begin position="554"/>
        <end position="577"/>
    </location>
</feature>
<feature type="region of interest" description="Disordered" evidence="1">
    <location>
        <begin position="54"/>
        <end position="96"/>
    </location>
</feature>
<proteinExistence type="predicted"/>
<sequence length="709" mass="80053">MVEKAEPAGRRRRAASLTAQFLWNMQFEEDPKLINKSAWKPTVSQASMAAVELPAKRGRKRHSPDLTDKDQTSTVASTASCNDSKKPRNRDSMFPITKPLQVSKTDKGKPKVASVAPLIKSQPTVPKQFVAPTAKSSLPQHVNPIILLPVSLQTNENAGRVGGGEVGSLPLITLQASPDLMNCIGLNKTSPIHPTNQWLAPGFSGSDTRKISLELNTKELTNLSRKEVKVYPQLGDSQGAKVASTQMEPLNLKMGETTVPSFMKSACRNVKTITAHVQPVKRCRNAQQSAAAVNTVKKETELKQETERRKSLSAYRPKSSTAQSKQNRRSNRTSPLTLPGLKAGRPTQGSRRPNNKSPSPDYACSSPDVDDVQRDVRHSCNRTQINLRNKAAPPPGTKEYEVFVEEQRRLLKEANRRHLQKMKRIKMKRAKKVRKDSDEDRSISVPEPSRPLTPEEQKKINNRWEWSGDPYTSYAYSLKMGKYIRRQCYPAMKRSGDDGDNVVMVRDCILLLTDEGEGRPFIGKVAALWENPQSKEMKMSLIWYYRPEHVEKKDKDKDLDTDKDKDDDETKNNENPKSKTLCKGTNKKSAKEEEPVAENELFLSRHQDEMSVACIEGRCHVLTYGQYRRAYAGSRRDGMWARNDGRKIVPRLPRPKNIPRMRRRIPGEISTELDDLYICRRFYDASGRRMLKTIPNPVSLVTNTQDLSS</sequence>
<feature type="compositionally biased region" description="Basic residues" evidence="1">
    <location>
        <begin position="425"/>
        <end position="434"/>
    </location>
</feature>
<feature type="region of interest" description="Disordered" evidence="1">
    <location>
        <begin position="289"/>
        <end position="371"/>
    </location>
</feature>
<dbReference type="Proteomes" id="UP001642483">
    <property type="component" value="Unassembled WGS sequence"/>
</dbReference>
<accession>A0ABP0FI33</accession>
<feature type="compositionally biased region" description="Polar residues" evidence="1">
    <location>
        <begin position="72"/>
        <end position="82"/>
    </location>
</feature>
<gene>
    <name evidence="3" type="ORF">CVLEPA_LOCUS8032</name>
</gene>
<protein>
    <recommendedName>
        <fullName evidence="2">BAH domain-containing protein</fullName>
    </recommendedName>
</protein>
<evidence type="ECO:0000256" key="1">
    <source>
        <dbReference type="SAM" id="MobiDB-lite"/>
    </source>
</evidence>
<feature type="region of interest" description="Disordered" evidence="1">
    <location>
        <begin position="554"/>
        <end position="595"/>
    </location>
</feature>
<dbReference type="PROSITE" id="PS51038">
    <property type="entry name" value="BAH"/>
    <property type="match status" value="1"/>
</dbReference>
<feature type="domain" description="BAH" evidence="2">
    <location>
        <begin position="501"/>
        <end position="694"/>
    </location>
</feature>
<dbReference type="PANTHER" id="PTHR46576">
    <property type="entry name" value="BROMO ADJACENT HOMOLOGY DOMAIN-CONTAINING 1 PROTEIN"/>
    <property type="match status" value="1"/>
</dbReference>
<dbReference type="SMART" id="SM00439">
    <property type="entry name" value="BAH"/>
    <property type="match status" value="1"/>
</dbReference>
<reference evidence="3 4" key="1">
    <citation type="submission" date="2024-02" db="EMBL/GenBank/DDBJ databases">
        <authorList>
            <person name="Daric V."/>
            <person name="Darras S."/>
        </authorList>
    </citation>
    <scope>NUCLEOTIDE SEQUENCE [LARGE SCALE GENOMIC DNA]</scope>
</reference>
<evidence type="ECO:0000313" key="4">
    <source>
        <dbReference type="Proteomes" id="UP001642483"/>
    </source>
</evidence>
<dbReference type="Gene3D" id="2.30.30.490">
    <property type="match status" value="1"/>
</dbReference>
<dbReference type="InterPro" id="IPR043151">
    <property type="entry name" value="BAH_sf"/>
</dbReference>